<sequence length="46" mass="5229">MAKKVWDGFKTGWLLPLYELQFAARALLFLEVKNTYIVSGSGCIYS</sequence>
<gene>
    <name evidence="1" type="ORF">N47_H23860</name>
</gene>
<name>E1YAH0_9BACT</name>
<protein>
    <submittedName>
        <fullName evidence="1">Uncharacterized protein</fullName>
    </submittedName>
</protein>
<dbReference type="AlphaFoldDB" id="E1YAH0"/>
<reference evidence="1" key="1">
    <citation type="journal article" date="2011" name="Environ. Microbiol.">
        <title>Genomic insights into the metabolic potential of the polycyclic aromatic hydrocarbon degrading sulfate-reducing Deltaproteobacterium N47.</title>
        <authorList>
            <person name="Bergmann F."/>
            <person name="Selesi D."/>
            <person name="Weinmaier T."/>
            <person name="Tischler P."/>
            <person name="Rattei T."/>
            <person name="Meckenstock R.U."/>
        </authorList>
    </citation>
    <scope>NUCLEOTIDE SEQUENCE</scope>
</reference>
<evidence type="ECO:0000313" key="1">
    <source>
        <dbReference type="EMBL" id="CBX27564.1"/>
    </source>
</evidence>
<organism evidence="1">
    <name type="scientific">uncultured Desulfobacterium sp</name>
    <dbReference type="NCBI Taxonomy" id="201089"/>
    <lineage>
        <taxon>Bacteria</taxon>
        <taxon>Pseudomonadati</taxon>
        <taxon>Thermodesulfobacteriota</taxon>
        <taxon>Desulfobacteria</taxon>
        <taxon>Desulfobacterales</taxon>
        <taxon>Desulfobacteriaceae</taxon>
        <taxon>Desulfobacterium</taxon>
        <taxon>environmental samples</taxon>
    </lineage>
</organism>
<accession>E1YAH0</accession>
<proteinExistence type="predicted"/>
<dbReference type="EMBL" id="FR695866">
    <property type="protein sequence ID" value="CBX27564.1"/>
    <property type="molecule type" value="Genomic_DNA"/>
</dbReference>